<comment type="caution">
    <text evidence="2">The sequence shown here is derived from an EMBL/GenBank/DDBJ whole genome shotgun (WGS) entry which is preliminary data.</text>
</comment>
<proteinExistence type="predicted"/>
<evidence type="ECO:0000313" key="2">
    <source>
        <dbReference type="EMBL" id="CCI54485.1"/>
    </source>
</evidence>
<organism evidence="2 3">
    <name type="scientific">Nostocoides jenkinsii Ben 74</name>
    <dbReference type="NCBI Taxonomy" id="1193518"/>
    <lineage>
        <taxon>Bacteria</taxon>
        <taxon>Bacillati</taxon>
        <taxon>Actinomycetota</taxon>
        <taxon>Actinomycetes</taxon>
        <taxon>Micrococcales</taxon>
        <taxon>Intrasporangiaceae</taxon>
        <taxon>Nostocoides</taxon>
    </lineage>
</organism>
<keyword evidence="3" id="KW-1185">Reference proteome</keyword>
<gene>
    <name evidence="2" type="ORF">BN13_740007</name>
</gene>
<dbReference type="Proteomes" id="UP000035720">
    <property type="component" value="Unassembled WGS sequence"/>
</dbReference>
<dbReference type="EMBL" id="CAJC01000188">
    <property type="protein sequence ID" value="CCI54485.1"/>
    <property type="molecule type" value="Genomic_DNA"/>
</dbReference>
<evidence type="ECO:0000256" key="1">
    <source>
        <dbReference type="SAM" id="MobiDB-lite"/>
    </source>
</evidence>
<protein>
    <submittedName>
        <fullName evidence="2">Uncharacterized protein</fullName>
    </submittedName>
</protein>
<accession>A0A077MEQ4</accession>
<dbReference type="STRING" id="1193518.BN13_740007"/>
<name>A0A077MEQ4_9MICO</name>
<evidence type="ECO:0000313" key="3">
    <source>
        <dbReference type="Proteomes" id="UP000035720"/>
    </source>
</evidence>
<feature type="region of interest" description="Disordered" evidence="1">
    <location>
        <begin position="1"/>
        <end position="73"/>
    </location>
</feature>
<sequence>MPPKGEAFASLTQLNVPVKPGSRARGLTGTGGFAPRGPPKSQALASLTTTHISSEPGSQARGSDDATGSSPTA</sequence>
<dbReference type="AlphaFoldDB" id="A0A077MEQ4"/>
<reference evidence="2 3" key="1">
    <citation type="journal article" date="2013" name="ISME J.">
        <title>A metabolic model for members of the genus Tetrasphaera involved in enhanced biological phosphorus removal.</title>
        <authorList>
            <person name="Kristiansen R."/>
            <person name="Nguyen H.T.T."/>
            <person name="Saunders A.M."/>
            <person name="Nielsen J.L."/>
            <person name="Wimmer R."/>
            <person name="Le V.Q."/>
            <person name="McIlroy S.J."/>
            <person name="Petrovski S."/>
            <person name="Seviour R.J."/>
            <person name="Calteau A."/>
            <person name="Nielsen K.L."/>
            <person name="Nielsen P.H."/>
        </authorList>
    </citation>
    <scope>NUCLEOTIDE SEQUENCE [LARGE SCALE GENOMIC DNA]</scope>
    <source>
        <strain evidence="2 3">Ben 74</strain>
    </source>
</reference>
<feature type="compositionally biased region" description="Polar residues" evidence="1">
    <location>
        <begin position="43"/>
        <end position="73"/>
    </location>
</feature>